<evidence type="ECO:0000256" key="7">
    <source>
        <dbReference type="ARBA" id="ARBA00060702"/>
    </source>
</evidence>
<evidence type="ECO:0000313" key="11">
    <source>
        <dbReference type="EMBL" id="RKE56179.1"/>
    </source>
</evidence>
<dbReference type="Gene3D" id="3.40.50.1000">
    <property type="entry name" value="HAD superfamily/HAD-like"/>
    <property type="match status" value="1"/>
</dbReference>
<protein>
    <recommendedName>
        <fullName evidence="9">Glucosylglycerol-phosphate synthase</fullName>
        <ecNumber evidence="8">2.4.1.213</ecNumber>
    </recommendedName>
    <alternativeName>
        <fullName evidence="10">Glucosyl-glycerol-phosphate synthase</fullName>
    </alternativeName>
</protein>
<comment type="similarity">
    <text evidence="1">In the C-terminal section; belongs to the trehalose phosphatase family.</text>
</comment>
<organism evidence="11 12">
    <name type="scientific">Sphingobacterium detergens</name>
    <dbReference type="NCBI Taxonomy" id="1145106"/>
    <lineage>
        <taxon>Bacteria</taxon>
        <taxon>Pseudomonadati</taxon>
        <taxon>Bacteroidota</taxon>
        <taxon>Sphingobacteriia</taxon>
        <taxon>Sphingobacteriales</taxon>
        <taxon>Sphingobacteriaceae</taxon>
        <taxon>Sphingobacterium</taxon>
    </lineage>
</organism>
<dbReference type="GO" id="GO:0004805">
    <property type="term" value="F:trehalose-phosphatase activity"/>
    <property type="evidence" value="ECO:0007669"/>
    <property type="project" value="TreeGrafter"/>
</dbReference>
<sequence length="731" mass="84387">MKNKKKIIISNRLPIQIERKKDKLIIKPSAGGLATGLNSAFDSTEICWVGWPGIVPKDNSEKEKIIALLKPMNLLPVFLSKEEIHNFYEGYSNEVLWPICHYQPSYIHFDQEYWSTYVAVNKKFCDAALSIQDAPDFIWVQDYQLMLLPQLLRQENQELNIGYFHHIPFPSEELFMNLPQRKELIEGLLGADLVGFHTFADSQNFLNACKKVLHVPCGHNQLKYSDRHIFVESFPMGIDYDKFVHTSSLPEVNAIATQFRSHFPDQKIIISVDRLDYSKGILERLRAFLTFLEKYPEWHSKVVLYMLIVPSRDKVSQYKKLKDEINRKVSEINSIYGNLSWTPVLYFYKSLPFEELIGLYIASDICMITSTRDGMNLVSKEYIACKTNSDGVLILSEFAGASKELVDALIINPYNRTETADSIYHAIRMPPEEIRERTEANRQIIQKFNVHHWVRLFLDRMAETKAIQRDEWARRISDKVFNSIAERYKQSHNRLFFLDYDGTLVKFQNHAQKASPTVLLYNLLDSIIADPLNTLVIISGRSQESLSTWFDGRSYYLVAEHGIWSNFPNFNWAYKKGLALHWMPEVKKLMEKLADQTPGAYIEAKPYSLAWHYRKVEQGLGELKATELKEILNPMLNDYGLQLLDGNAVIEVKNTEVNKGKAALEIAGHIKADFLLAIGDDVTDEDLFKYLPRSTISIKVGNNKSAAKYYLDQQEDVLQFLNQLIINHEGK</sequence>
<name>A0A420BHK8_SPHD1</name>
<dbReference type="AlphaFoldDB" id="A0A420BHK8"/>
<evidence type="ECO:0000313" key="12">
    <source>
        <dbReference type="Proteomes" id="UP000286246"/>
    </source>
</evidence>
<dbReference type="InterPro" id="IPR001830">
    <property type="entry name" value="Glyco_trans_20"/>
</dbReference>
<dbReference type="InterPro" id="IPR023214">
    <property type="entry name" value="HAD_sf"/>
</dbReference>
<gene>
    <name evidence="11" type="ORF">DFQ12_1032</name>
</gene>
<dbReference type="EC" id="2.4.1.213" evidence="8"/>
<dbReference type="PANTHER" id="PTHR10788:SF106">
    <property type="entry name" value="BCDNA.GH08860"/>
    <property type="match status" value="1"/>
</dbReference>
<dbReference type="SUPFAM" id="SSF53756">
    <property type="entry name" value="UDP-Glycosyltransferase/glycogen phosphorylase"/>
    <property type="match status" value="1"/>
</dbReference>
<dbReference type="RefSeq" id="WP_120257882.1">
    <property type="nucleotide sequence ID" value="NZ_RAPY01000001.1"/>
</dbReference>
<evidence type="ECO:0000256" key="9">
    <source>
        <dbReference type="ARBA" id="ARBA00069974"/>
    </source>
</evidence>
<dbReference type="PANTHER" id="PTHR10788">
    <property type="entry name" value="TREHALOSE-6-PHOSPHATE SYNTHASE"/>
    <property type="match status" value="1"/>
</dbReference>
<dbReference type="InterPro" id="IPR003337">
    <property type="entry name" value="Trehalose_PPase"/>
</dbReference>
<proteinExistence type="inferred from homology"/>
<evidence type="ECO:0000256" key="2">
    <source>
        <dbReference type="ARBA" id="ARBA00008799"/>
    </source>
</evidence>
<comment type="pathway">
    <text evidence="7">Glycan metabolism; glucosylglycerol biosynthesis.</text>
</comment>
<dbReference type="Proteomes" id="UP000286246">
    <property type="component" value="Unassembled WGS sequence"/>
</dbReference>
<dbReference type="GO" id="GO:0005829">
    <property type="term" value="C:cytosol"/>
    <property type="evidence" value="ECO:0007669"/>
    <property type="project" value="TreeGrafter"/>
</dbReference>
<evidence type="ECO:0000256" key="6">
    <source>
        <dbReference type="ARBA" id="ARBA00055920"/>
    </source>
</evidence>
<comment type="catalytic activity">
    <reaction evidence="5">
        <text>ADP-alpha-D-glucose + sn-glycerol 3-phosphate = 2-O-(alpha-D-glucopyranosyl)-sn-glycerol 3-phosphate + ADP + H(+)</text>
        <dbReference type="Rhea" id="RHEA:12881"/>
        <dbReference type="ChEBI" id="CHEBI:15378"/>
        <dbReference type="ChEBI" id="CHEBI:57498"/>
        <dbReference type="ChEBI" id="CHEBI:57597"/>
        <dbReference type="ChEBI" id="CHEBI:87089"/>
        <dbReference type="ChEBI" id="CHEBI:456216"/>
        <dbReference type="EC" id="2.4.1.213"/>
    </reaction>
</comment>
<evidence type="ECO:0000256" key="4">
    <source>
        <dbReference type="ARBA" id="ARBA00022679"/>
    </source>
</evidence>
<evidence type="ECO:0000256" key="10">
    <source>
        <dbReference type="ARBA" id="ARBA00080497"/>
    </source>
</evidence>
<dbReference type="CDD" id="cd01627">
    <property type="entry name" value="HAD_TPP"/>
    <property type="match status" value="1"/>
</dbReference>
<dbReference type="NCBIfam" id="NF011071">
    <property type="entry name" value="PRK14501.1"/>
    <property type="match status" value="1"/>
</dbReference>
<dbReference type="Gene3D" id="3.30.70.1020">
    <property type="entry name" value="Trehalose-6-phosphate phosphatase related protein, domain 2"/>
    <property type="match status" value="1"/>
</dbReference>
<keyword evidence="3" id="KW-0328">Glycosyltransferase</keyword>
<dbReference type="GO" id="GO:0033828">
    <property type="term" value="F:glucosylglycerol-phosphate synthase activity"/>
    <property type="evidence" value="ECO:0007669"/>
    <property type="project" value="UniProtKB-EC"/>
</dbReference>
<dbReference type="Pfam" id="PF00982">
    <property type="entry name" value="Glyco_transf_20"/>
    <property type="match status" value="1"/>
</dbReference>
<dbReference type="OrthoDB" id="9761633at2"/>
<keyword evidence="4" id="KW-0808">Transferase</keyword>
<dbReference type="NCBIfam" id="TIGR01484">
    <property type="entry name" value="HAD-SF-IIB"/>
    <property type="match status" value="1"/>
</dbReference>
<dbReference type="Pfam" id="PF02358">
    <property type="entry name" value="Trehalose_PPase"/>
    <property type="match status" value="1"/>
</dbReference>
<evidence type="ECO:0000256" key="3">
    <source>
        <dbReference type="ARBA" id="ARBA00022676"/>
    </source>
</evidence>
<dbReference type="FunFam" id="3.40.50.2000:FF:000010">
    <property type="entry name" value="Alpha,alpha-trehalose-phosphate synthase"/>
    <property type="match status" value="1"/>
</dbReference>
<dbReference type="GO" id="GO:0003825">
    <property type="term" value="F:alpha,alpha-trehalose-phosphate synthase (UDP-forming) activity"/>
    <property type="evidence" value="ECO:0007669"/>
    <property type="project" value="TreeGrafter"/>
</dbReference>
<dbReference type="InterPro" id="IPR006379">
    <property type="entry name" value="HAD-SF_hydro_IIB"/>
</dbReference>
<evidence type="ECO:0000256" key="8">
    <source>
        <dbReference type="ARBA" id="ARBA00066821"/>
    </source>
</evidence>
<dbReference type="SUPFAM" id="SSF56784">
    <property type="entry name" value="HAD-like"/>
    <property type="match status" value="1"/>
</dbReference>
<keyword evidence="12" id="KW-1185">Reference proteome</keyword>
<evidence type="ECO:0000256" key="1">
    <source>
        <dbReference type="ARBA" id="ARBA00006330"/>
    </source>
</evidence>
<dbReference type="GO" id="GO:0005992">
    <property type="term" value="P:trehalose biosynthetic process"/>
    <property type="evidence" value="ECO:0007669"/>
    <property type="project" value="InterPro"/>
</dbReference>
<accession>A0A420BHK8</accession>
<dbReference type="Gene3D" id="3.40.50.2000">
    <property type="entry name" value="Glycogen Phosphorylase B"/>
    <property type="match status" value="2"/>
</dbReference>
<dbReference type="NCBIfam" id="TIGR00685">
    <property type="entry name" value="T6PP"/>
    <property type="match status" value="1"/>
</dbReference>
<evidence type="ECO:0000256" key="5">
    <source>
        <dbReference type="ARBA" id="ARBA00052754"/>
    </source>
</evidence>
<reference evidence="11 12" key="1">
    <citation type="submission" date="2018-09" db="EMBL/GenBank/DDBJ databases">
        <title>Genomic Encyclopedia of Type Strains, Phase III (KMG-III): the genomes of soil and plant-associated and newly described type strains.</title>
        <authorList>
            <person name="Whitman W."/>
        </authorList>
    </citation>
    <scope>NUCLEOTIDE SEQUENCE [LARGE SCALE GENOMIC DNA]</scope>
    <source>
        <strain evidence="11 12">CECT 7938</strain>
    </source>
</reference>
<dbReference type="EMBL" id="RAPY01000001">
    <property type="protein sequence ID" value="RKE56179.1"/>
    <property type="molecule type" value="Genomic_DNA"/>
</dbReference>
<dbReference type="CDD" id="cd03788">
    <property type="entry name" value="GT20_TPS"/>
    <property type="match status" value="1"/>
</dbReference>
<comment type="function">
    <text evidence="6">Involved in salt tolerance by producing GG-phosphate from ADP-glucose and glycerol-3-phosphate (G3P), an intermediate in the synthesis of the osmolyte glucosylglycerol (GG).</text>
</comment>
<comment type="caution">
    <text evidence="11">The sequence shown here is derived from an EMBL/GenBank/DDBJ whole genome shotgun (WGS) entry which is preliminary data.</text>
</comment>
<comment type="similarity">
    <text evidence="2">Belongs to the glycosyltransferase 20 family.</text>
</comment>
<dbReference type="InterPro" id="IPR036412">
    <property type="entry name" value="HAD-like_sf"/>
</dbReference>